<keyword evidence="7" id="KW-1185">Reference proteome</keyword>
<keyword evidence="3" id="KW-1133">Transmembrane helix</keyword>
<keyword evidence="2" id="KW-0560">Oxidoreductase</keyword>
<organism evidence="5">
    <name type="scientific">Cladocopium goreaui</name>
    <dbReference type="NCBI Taxonomy" id="2562237"/>
    <lineage>
        <taxon>Eukaryota</taxon>
        <taxon>Sar</taxon>
        <taxon>Alveolata</taxon>
        <taxon>Dinophyceae</taxon>
        <taxon>Suessiales</taxon>
        <taxon>Symbiodiniaceae</taxon>
        <taxon>Cladocopium</taxon>
    </lineage>
</organism>
<sequence length="535" mass="58117">MFGSIIRIQGKKCSCLGPHFYKIISNILYICIYIYIIQINHIRCISAISISVFPSLVATVPPNSAVALEAAFCGGNSAKATAGINFLKNQDDSETHFRDDTLHAGQTNGELASLLCRNSSSDMNWLIDRFDLDFAVVSKLSCHARARTYRTKDSIPGMALTYALIQMVEKVAEVSDRARLVTKAEVFQLLLRDGKVVGCEYKKSGRSSKEYGPVVLCTGGFGGRSGVESVLVKHRPDLAHCPTSNCEQCSGDGLKLGAQAGARTIDLEWVHLHPTGLVNEDDPDAQRKVLAGECFRQAGGLLLNADGNRFCNESGPTEHILAEMQKNSGPFRLCLNTAATRELHWQCRTFISRKLMKCYASGTDLAKDMKIPLQKLIDVHDAHAEAFRNSLKRGNEQGPWPGTNGRTSWDECSGTRGCGKCDFRNVLVGSRVAEEPFHVAIVTPVILYCAGGIQINSHAEVVDEHGKGILGLYAAGESTGGIHGKQALSGNLLLDCLVFGRLAAKSACRYIFGEDDEFRPCPLQTFGASKNDGPA</sequence>
<dbReference type="EMBL" id="CAMXCT020000557">
    <property type="protein sequence ID" value="CAL1133781.1"/>
    <property type="molecule type" value="Genomic_DNA"/>
</dbReference>
<dbReference type="AlphaFoldDB" id="A0A9P1FLM0"/>
<dbReference type="Gene3D" id="3.50.50.60">
    <property type="entry name" value="FAD/NAD(P)-binding domain"/>
    <property type="match status" value="1"/>
</dbReference>
<keyword evidence="3" id="KW-0472">Membrane</keyword>
<evidence type="ECO:0000256" key="1">
    <source>
        <dbReference type="ARBA" id="ARBA00022630"/>
    </source>
</evidence>
<dbReference type="GO" id="GO:0016491">
    <property type="term" value="F:oxidoreductase activity"/>
    <property type="evidence" value="ECO:0007669"/>
    <property type="project" value="UniProtKB-KW"/>
</dbReference>
<dbReference type="PANTHER" id="PTHR43400:SF1">
    <property type="entry name" value="FUMARATE REDUCTASE"/>
    <property type="match status" value="1"/>
</dbReference>
<evidence type="ECO:0000313" key="6">
    <source>
        <dbReference type="EMBL" id="CAL4767718.1"/>
    </source>
</evidence>
<feature type="transmembrane region" description="Helical" evidence="3">
    <location>
        <begin position="20"/>
        <end position="37"/>
    </location>
</feature>
<proteinExistence type="predicted"/>
<dbReference type="OrthoDB" id="416565at2759"/>
<dbReference type="SUPFAM" id="SSF56425">
    <property type="entry name" value="Succinate dehydrogenase/fumarate reductase flavoprotein, catalytic domain"/>
    <property type="match status" value="1"/>
</dbReference>
<dbReference type="InterPro" id="IPR003953">
    <property type="entry name" value="FAD-dep_OxRdtase_2_FAD-bd"/>
</dbReference>
<dbReference type="InterPro" id="IPR036188">
    <property type="entry name" value="FAD/NAD-bd_sf"/>
</dbReference>
<name>A0A9P1FLM0_9DINO</name>
<dbReference type="EMBL" id="CAMXCT010000557">
    <property type="protein sequence ID" value="CAI3980406.1"/>
    <property type="molecule type" value="Genomic_DNA"/>
</dbReference>
<accession>A0A9P1FLM0</accession>
<dbReference type="PANTHER" id="PTHR43400">
    <property type="entry name" value="FUMARATE REDUCTASE"/>
    <property type="match status" value="1"/>
</dbReference>
<reference evidence="5" key="1">
    <citation type="submission" date="2022-10" db="EMBL/GenBank/DDBJ databases">
        <authorList>
            <person name="Chen Y."/>
            <person name="Dougan E. K."/>
            <person name="Chan C."/>
            <person name="Rhodes N."/>
            <person name="Thang M."/>
        </authorList>
    </citation>
    <scope>NUCLEOTIDE SEQUENCE</scope>
</reference>
<dbReference type="Proteomes" id="UP001152797">
    <property type="component" value="Unassembled WGS sequence"/>
</dbReference>
<evidence type="ECO:0000313" key="7">
    <source>
        <dbReference type="Proteomes" id="UP001152797"/>
    </source>
</evidence>
<dbReference type="InterPro" id="IPR027477">
    <property type="entry name" value="Succ_DH/fumarate_Rdtase_cat_sf"/>
</dbReference>
<comment type="caution">
    <text evidence="5">The sequence shown here is derived from an EMBL/GenBank/DDBJ whole genome shotgun (WGS) entry which is preliminary data.</text>
</comment>
<dbReference type="SUPFAM" id="SSF51905">
    <property type="entry name" value="FAD/NAD(P)-binding domain"/>
    <property type="match status" value="1"/>
</dbReference>
<dbReference type="Pfam" id="PF00890">
    <property type="entry name" value="FAD_binding_2"/>
    <property type="match status" value="1"/>
</dbReference>
<dbReference type="Gene3D" id="3.90.700.10">
    <property type="entry name" value="Succinate dehydrogenase/fumarate reductase flavoprotein, catalytic domain"/>
    <property type="match status" value="1"/>
</dbReference>
<gene>
    <name evidence="5" type="ORF">C1SCF055_LOCUS8279</name>
</gene>
<reference evidence="6 7" key="2">
    <citation type="submission" date="2024-05" db="EMBL/GenBank/DDBJ databases">
        <authorList>
            <person name="Chen Y."/>
            <person name="Shah S."/>
            <person name="Dougan E. K."/>
            <person name="Thang M."/>
            <person name="Chan C."/>
        </authorList>
    </citation>
    <scope>NUCLEOTIDE SEQUENCE [LARGE SCALE GENOMIC DNA]</scope>
</reference>
<keyword evidence="1" id="KW-0285">Flavoprotein</keyword>
<feature type="domain" description="FAD-dependent oxidoreductase 2 FAD-binding" evidence="4">
    <location>
        <begin position="70"/>
        <end position="492"/>
    </location>
</feature>
<evidence type="ECO:0000259" key="4">
    <source>
        <dbReference type="Pfam" id="PF00890"/>
    </source>
</evidence>
<dbReference type="InterPro" id="IPR050315">
    <property type="entry name" value="FAD-oxidoreductase_2"/>
</dbReference>
<dbReference type="EMBL" id="CAMXCT030000557">
    <property type="protein sequence ID" value="CAL4767718.1"/>
    <property type="molecule type" value="Genomic_DNA"/>
</dbReference>
<evidence type="ECO:0000256" key="3">
    <source>
        <dbReference type="SAM" id="Phobius"/>
    </source>
</evidence>
<protein>
    <recommendedName>
        <fullName evidence="4">FAD-dependent oxidoreductase 2 FAD-binding domain-containing protein</fullName>
    </recommendedName>
</protein>
<evidence type="ECO:0000256" key="2">
    <source>
        <dbReference type="ARBA" id="ARBA00023002"/>
    </source>
</evidence>
<evidence type="ECO:0000313" key="5">
    <source>
        <dbReference type="EMBL" id="CAI3980406.1"/>
    </source>
</evidence>
<keyword evidence="3" id="KW-0812">Transmembrane</keyword>